<keyword evidence="2" id="KW-1185">Reference proteome</keyword>
<proteinExistence type="predicted"/>
<evidence type="ECO:0000313" key="1">
    <source>
        <dbReference type="EMBL" id="KAJ8016435.1"/>
    </source>
</evidence>
<gene>
    <name evidence="1" type="ORF">DPEC_G00007180</name>
</gene>
<reference evidence="1" key="1">
    <citation type="submission" date="2021-05" db="EMBL/GenBank/DDBJ databases">
        <authorList>
            <person name="Pan Q."/>
            <person name="Jouanno E."/>
            <person name="Zahm M."/>
            <person name="Klopp C."/>
            <person name="Cabau C."/>
            <person name="Louis A."/>
            <person name="Berthelot C."/>
            <person name="Parey E."/>
            <person name="Roest Crollius H."/>
            <person name="Montfort J."/>
            <person name="Robinson-Rechavi M."/>
            <person name="Bouchez O."/>
            <person name="Lampietro C."/>
            <person name="Lopez Roques C."/>
            <person name="Donnadieu C."/>
            <person name="Postlethwait J."/>
            <person name="Bobe J."/>
            <person name="Dillon D."/>
            <person name="Chandos A."/>
            <person name="von Hippel F."/>
            <person name="Guiguen Y."/>
        </authorList>
    </citation>
    <scope>NUCLEOTIDE SEQUENCE</scope>
    <source>
        <strain evidence="1">YG-Jan2019</strain>
    </source>
</reference>
<sequence length="269" mass="30618">MLAQYLLASLVVSFSSGDPLEPGTSSPTYKWRDHATGETLVCNQCAPGNYLIKHCTKYSQSVCGPCPESHYTEIWNYIERCRYCNRFCTNDEIESVQCTQLHNRQCECKDGFYSKYGSCLRHSTCPPGQGVIANGTTHADVKCQPCAEGFFSNEWSSSKACQSSSVCPPDRTTIPGNEMNDVYCSSCKKESRTVEDQAVCDGELLKFLDMQVLTPRKQKRLVSILRRHAGRNADQEKPKPFAIHMLEILERQRLFHLRRKVIKWFPHEL</sequence>
<name>A0ACC2HL97_DALPE</name>
<dbReference type="EMBL" id="CM055728">
    <property type="protein sequence ID" value="KAJ8016435.1"/>
    <property type="molecule type" value="Genomic_DNA"/>
</dbReference>
<comment type="caution">
    <text evidence="1">The sequence shown here is derived from an EMBL/GenBank/DDBJ whole genome shotgun (WGS) entry which is preliminary data.</text>
</comment>
<evidence type="ECO:0000313" key="2">
    <source>
        <dbReference type="Proteomes" id="UP001157502"/>
    </source>
</evidence>
<organism evidence="1 2">
    <name type="scientific">Dallia pectoralis</name>
    <name type="common">Alaska blackfish</name>
    <dbReference type="NCBI Taxonomy" id="75939"/>
    <lineage>
        <taxon>Eukaryota</taxon>
        <taxon>Metazoa</taxon>
        <taxon>Chordata</taxon>
        <taxon>Craniata</taxon>
        <taxon>Vertebrata</taxon>
        <taxon>Euteleostomi</taxon>
        <taxon>Actinopterygii</taxon>
        <taxon>Neopterygii</taxon>
        <taxon>Teleostei</taxon>
        <taxon>Protacanthopterygii</taxon>
        <taxon>Esociformes</taxon>
        <taxon>Umbridae</taxon>
        <taxon>Dallia</taxon>
    </lineage>
</organism>
<protein>
    <submittedName>
        <fullName evidence="1">Uncharacterized protein</fullName>
    </submittedName>
</protein>
<accession>A0ACC2HL97</accession>
<dbReference type="Proteomes" id="UP001157502">
    <property type="component" value="Chromosome 1"/>
</dbReference>